<evidence type="ECO:0000313" key="3">
    <source>
        <dbReference type="Proteomes" id="UP001254488"/>
    </source>
</evidence>
<gene>
    <name evidence="2" type="ORF">RM538_11290</name>
</gene>
<name>A0ABU2YEH1_9FLAO</name>
<feature type="transmembrane region" description="Helical" evidence="1">
    <location>
        <begin position="171"/>
        <end position="195"/>
    </location>
</feature>
<keyword evidence="1" id="KW-1133">Transmembrane helix</keyword>
<dbReference type="Proteomes" id="UP001254488">
    <property type="component" value="Unassembled WGS sequence"/>
</dbReference>
<reference evidence="2 3" key="1">
    <citation type="submission" date="2023-09" db="EMBL/GenBank/DDBJ databases">
        <authorList>
            <person name="Rey-Velasco X."/>
        </authorList>
    </citation>
    <scope>NUCLEOTIDE SEQUENCE [LARGE SCALE GENOMIC DNA]</scope>
    <source>
        <strain evidence="2 3">W242</strain>
    </source>
</reference>
<evidence type="ECO:0000313" key="2">
    <source>
        <dbReference type="EMBL" id="MDT0556594.1"/>
    </source>
</evidence>
<comment type="caution">
    <text evidence="2">The sequence shown here is derived from an EMBL/GenBank/DDBJ whole genome shotgun (WGS) entry which is preliminary data.</text>
</comment>
<keyword evidence="1" id="KW-0812">Transmembrane</keyword>
<accession>A0ABU2YEH1</accession>
<feature type="transmembrane region" description="Helical" evidence="1">
    <location>
        <begin position="121"/>
        <end position="145"/>
    </location>
</feature>
<keyword evidence="3" id="KW-1185">Reference proteome</keyword>
<dbReference type="RefSeq" id="WP_311333545.1">
    <property type="nucleotide sequence ID" value="NZ_JAVRHZ010000007.1"/>
</dbReference>
<feature type="transmembrane region" description="Helical" evidence="1">
    <location>
        <begin position="37"/>
        <end position="55"/>
    </location>
</feature>
<feature type="transmembrane region" description="Helical" evidence="1">
    <location>
        <begin position="75"/>
        <end position="95"/>
    </location>
</feature>
<evidence type="ECO:0000256" key="1">
    <source>
        <dbReference type="SAM" id="Phobius"/>
    </source>
</evidence>
<dbReference type="EMBL" id="JAVRHZ010000007">
    <property type="protein sequence ID" value="MDT0556594.1"/>
    <property type="molecule type" value="Genomic_DNA"/>
</dbReference>
<keyword evidence="1" id="KW-0472">Membrane</keyword>
<proteinExistence type="predicted"/>
<protein>
    <submittedName>
        <fullName evidence="2">Uncharacterized protein</fullName>
    </submittedName>
</protein>
<sequence length="215" mass="25523">MDQLELLKEKWKNTEQQLPTLSYDDIYKMLLKKSSSIVKWIFFISIAEILFWTALSFFIPESSKAINEELGLKNIFLVVNIINYSVFIVFIYLFYRNYQKIQVTDTSRQLMKNILNTRKTVKYFVVYNVGASVLALIGINIYYYFEKDRLFEIMKQNFDGYASIPPETFTAVFFGSQAIVGILFIGFLLLFYRLIYGILLKRLKRNYRELKKMEV</sequence>
<organism evidence="2 3">
    <name type="scientific">Patiriisocius hiemis</name>
    <dbReference type="NCBI Taxonomy" id="3075604"/>
    <lineage>
        <taxon>Bacteria</taxon>
        <taxon>Pseudomonadati</taxon>
        <taxon>Bacteroidota</taxon>
        <taxon>Flavobacteriia</taxon>
        <taxon>Flavobacteriales</taxon>
        <taxon>Flavobacteriaceae</taxon>
        <taxon>Patiriisocius</taxon>
    </lineage>
</organism>